<dbReference type="Proteomes" id="UP000185192">
    <property type="component" value="Unassembled WGS sequence"/>
</dbReference>
<keyword evidence="1" id="KW-1133">Transmembrane helix</keyword>
<feature type="transmembrane region" description="Helical" evidence="1">
    <location>
        <begin position="12"/>
        <end position="32"/>
    </location>
</feature>
<keyword evidence="1" id="KW-0472">Membrane</keyword>
<proteinExistence type="predicted"/>
<dbReference type="PANTHER" id="PTHR37299:SF1">
    <property type="entry name" value="STAGE 0 SPORULATION PROTEIN A HOMOLOG"/>
    <property type="match status" value="1"/>
</dbReference>
<organism evidence="3 4">
    <name type="scientific">Parasphingorhabdus marina DSM 22363</name>
    <dbReference type="NCBI Taxonomy" id="1123272"/>
    <lineage>
        <taxon>Bacteria</taxon>
        <taxon>Pseudomonadati</taxon>
        <taxon>Pseudomonadota</taxon>
        <taxon>Alphaproteobacteria</taxon>
        <taxon>Sphingomonadales</taxon>
        <taxon>Sphingomonadaceae</taxon>
        <taxon>Parasphingorhabdus</taxon>
    </lineage>
</organism>
<dbReference type="PANTHER" id="PTHR37299">
    <property type="entry name" value="TRANSCRIPTIONAL REGULATOR-RELATED"/>
    <property type="match status" value="1"/>
</dbReference>
<keyword evidence="1" id="KW-0812">Transmembrane</keyword>
<feature type="transmembrane region" description="Helical" evidence="1">
    <location>
        <begin position="121"/>
        <end position="142"/>
    </location>
</feature>
<dbReference type="AlphaFoldDB" id="A0A1N6CMQ1"/>
<evidence type="ECO:0000256" key="1">
    <source>
        <dbReference type="SAM" id="Phobius"/>
    </source>
</evidence>
<name>A0A1N6CMQ1_9SPHN</name>
<reference evidence="4" key="1">
    <citation type="submission" date="2016-11" db="EMBL/GenBank/DDBJ databases">
        <authorList>
            <person name="Varghese N."/>
            <person name="Submissions S."/>
        </authorList>
    </citation>
    <scope>NUCLEOTIDE SEQUENCE [LARGE SCALE GENOMIC DNA]</scope>
    <source>
        <strain evidence="4">DSM 22363</strain>
    </source>
</reference>
<dbReference type="InterPro" id="IPR046947">
    <property type="entry name" value="LytR-like"/>
</dbReference>
<dbReference type="SMART" id="SM00850">
    <property type="entry name" value="LytTR"/>
    <property type="match status" value="1"/>
</dbReference>
<evidence type="ECO:0000313" key="4">
    <source>
        <dbReference type="Proteomes" id="UP000185192"/>
    </source>
</evidence>
<feature type="transmembrane region" description="Helical" evidence="1">
    <location>
        <begin position="79"/>
        <end position="101"/>
    </location>
</feature>
<dbReference type="InterPro" id="IPR007492">
    <property type="entry name" value="LytTR_DNA-bd_dom"/>
</dbReference>
<dbReference type="STRING" id="1123272.SAMN02745824_0370"/>
<protein>
    <submittedName>
        <fullName evidence="3">LytTr DNA-binding domain-containing protein</fullName>
    </submittedName>
</protein>
<evidence type="ECO:0000313" key="3">
    <source>
        <dbReference type="EMBL" id="SIN59833.1"/>
    </source>
</evidence>
<dbReference type="Pfam" id="PF04397">
    <property type="entry name" value="LytTR"/>
    <property type="match status" value="1"/>
</dbReference>
<dbReference type="PROSITE" id="PS50930">
    <property type="entry name" value="HTH_LYTTR"/>
    <property type="match status" value="1"/>
</dbReference>
<sequence length="268" mass="29444">MYQQMRNLEIRPGTSGFYGICVLVLIFCYGLILPVTGNLSPGKWLATVIANVLPILLCAAAARFLLLRFVFSRPPAVQLLIHLLAGLLFSAVWFFLLMVMLGMINGNGFMTFSVRPFQGPAALWQMMQGATFYAVVALLAYVENLQGRAVTPTDAGDTVSNTPRRVFVREGDETRPLDPERIIQVVGAGDYAEIVTLSGKHLIRKTMSELEAMLGPAFLRVHRSHIVNIDRVERLEPAGSGRMTLHLANGEAVMASRSGAKAVRERTV</sequence>
<dbReference type="GO" id="GO:0003677">
    <property type="term" value="F:DNA binding"/>
    <property type="evidence" value="ECO:0007669"/>
    <property type="project" value="UniProtKB-KW"/>
</dbReference>
<keyword evidence="4" id="KW-1185">Reference proteome</keyword>
<dbReference type="EMBL" id="FSQW01000001">
    <property type="protein sequence ID" value="SIN59833.1"/>
    <property type="molecule type" value="Genomic_DNA"/>
</dbReference>
<dbReference type="Gene3D" id="2.40.50.1020">
    <property type="entry name" value="LytTr DNA-binding domain"/>
    <property type="match status" value="1"/>
</dbReference>
<feature type="transmembrane region" description="Helical" evidence="1">
    <location>
        <begin position="44"/>
        <end position="67"/>
    </location>
</feature>
<gene>
    <name evidence="3" type="ORF">SAMN02745824_0370</name>
</gene>
<feature type="domain" description="HTH LytTR-type" evidence="2">
    <location>
        <begin position="167"/>
        <end position="268"/>
    </location>
</feature>
<keyword evidence="3" id="KW-0238">DNA-binding</keyword>
<accession>A0A1N6CMQ1</accession>
<dbReference type="GO" id="GO:0000156">
    <property type="term" value="F:phosphorelay response regulator activity"/>
    <property type="evidence" value="ECO:0007669"/>
    <property type="project" value="InterPro"/>
</dbReference>
<evidence type="ECO:0000259" key="2">
    <source>
        <dbReference type="PROSITE" id="PS50930"/>
    </source>
</evidence>